<reference evidence="1" key="1">
    <citation type="journal article" date="2014" name="Front. Microbiol.">
        <title>High frequency of phylogenetically diverse reductive dehalogenase-homologous genes in deep subseafloor sedimentary metagenomes.</title>
        <authorList>
            <person name="Kawai M."/>
            <person name="Futagami T."/>
            <person name="Toyoda A."/>
            <person name="Takaki Y."/>
            <person name="Nishi S."/>
            <person name="Hori S."/>
            <person name="Arai W."/>
            <person name="Tsubouchi T."/>
            <person name="Morono Y."/>
            <person name="Uchiyama I."/>
            <person name="Ito T."/>
            <person name="Fujiyama A."/>
            <person name="Inagaki F."/>
            <person name="Takami H."/>
        </authorList>
    </citation>
    <scope>NUCLEOTIDE SEQUENCE</scope>
    <source>
        <strain evidence="1">Expedition CK06-06</strain>
    </source>
</reference>
<name>X1VKE6_9ZZZZ</name>
<dbReference type="AlphaFoldDB" id="X1VKE6"/>
<comment type="caution">
    <text evidence="1">The sequence shown here is derived from an EMBL/GenBank/DDBJ whole genome shotgun (WGS) entry which is preliminary data.</text>
</comment>
<feature type="non-terminal residue" evidence="1">
    <location>
        <position position="1"/>
    </location>
</feature>
<accession>X1VKE6</accession>
<proteinExistence type="predicted"/>
<gene>
    <name evidence="1" type="ORF">S12H4_63578</name>
</gene>
<sequence>EKQLIDDVEREGFIYSGKKARIFLFEKNNRNNLSK</sequence>
<feature type="non-terminal residue" evidence="1">
    <location>
        <position position="35"/>
    </location>
</feature>
<organism evidence="1">
    <name type="scientific">marine sediment metagenome</name>
    <dbReference type="NCBI Taxonomy" id="412755"/>
    <lineage>
        <taxon>unclassified sequences</taxon>
        <taxon>metagenomes</taxon>
        <taxon>ecological metagenomes</taxon>
    </lineage>
</organism>
<evidence type="ECO:0000313" key="1">
    <source>
        <dbReference type="EMBL" id="GAJ19587.1"/>
    </source>
</evidence>
<dbReference type="EMBL" id="BARW01043384">
    <property type="protein sequence ID" value="GAJ19587.1"/>
    <property type="molecule type" value="Genomic_DNA"/>
</dbReference>
<protein>
    <submittedName>
        <fullName evidence="1">Uncharacterized protein</fullName>
    </submittedName>
</protein>